<accession>A0AA85AKU3</accession>
<dbReference type="AlphaFoldDB" id="A0AA85AKU3"/>
<keyword evidence="1" id="KW-0732">Signal</keyword>
<evidence type="ECO:0000313" key="2">
    <source>
        <dbReference type="Proteomes" id="UP000050790"/>
    </source>
</evidence>
<organism evidence="2 3">
    <name type="scientific">Schistosoma margrebowiei</name>
    <dbReference type="NCBI Taxonomy" id="48269"/>
    <lineage>
        <taxon>Eukaryota</taxon>
        <taxon>Metazoa</taxon>
        <taxon>Spiralia</taxon>
        <taxon>Lophotrochozoa</taxon>
        <taxon>Platyhelminthes</taxon>
        <taxon>Trematoda</taxon>
        <taxon>Digenea</taxon>
        <taxon>Strigeidida</taxon>
        <taxon>Schistosomatoidea</taxon>
        <taxon>Schistosomatidae</taxon>
        <taxon>Schistosoma</taxon>
    </lineage>
</organism>
<feature type="signal peptide" evidence="1">
    <location>
        <begin position="1"/>
        <end position="24"/>
    </location>
</feature>
<name>A0AA85AKU3_9TREM</name>
<sequence>MDFNKILLRSLFLLSVIILQEVNGRTGTGVIFNLEQFILDLWENLCERLAETFRCLLNALPVSLGGANKTCYP</sequence>
<dbReference type="Proteomes" id="UP000050790">
    <property type="component" value="Unassembled WGS sequence"/>
</dbReference>
<evidence type="ECO:0000313" key="3">
    <source>
        <dbReference type="WBParaSite" id="SMRG1_89660.1"/>
    </source>
</evidence>
<evidence type="ECO:0008006" key="4">
    <source>
        <dbReference type="Google" id="ProtNLM"/>
    </source>
</evidence>
<feature type="chain" id="PRO_5041721478" description="Secreted protein" evidence="1">
    <location>
        <begin position="25"/>
        <end position="73"/>
    </location>
</feature>
<dbReference type="WBParaSite" id="SMRG1_89660.1">
    <property type="protein sequence ID" value="SMRG1_89660.1"/>
    <property type="gene ID" value="SMRG1_89660"/>
</dbReference>
<protein>
    <recommendedName>
        <fullName evidence="4">Secreted protein</fullName>
    </recommendedName>
</protein>
<proteinExistence type="predicted"/>
<evidence type="ECO:0000256" key="1">
    <source>
        <dbReference type="SAM" id="SignalP"/>
    </source>
</evidence>
<reference evidence="3" key="1">
    <citation type="submission" date="2023-11" db="UniProtKB">
        <authorList>
            <consortium name="WormBaseParasite"/>
        </authorList>
    </citation>
    <scope>IDENTIFICATION</scope>
</reference>